<keyword evidence="2" id="KW-1185">Reference proteome</keyword>
<dbReference type="EMBL" id="JBHSOH010000016">
    <property type="protein sequence ID" value="MFC5849229.1"/>
    <property type="molecule type" value="Genomic_DNA"/>
</dbReference>
<dbReference type="Proteomes" id="UP001595979">
    <property type="component" value="Unassembled WGS sequence"/>
</dbReference>
<proteinExistence type="predicted"/>
<protein>
    <submittedName>
        <fullName evidence="1">PD-(D/E)XK motif protein</fullName>
    </submittedName>
</protein>
<name>A0ABW1DLP6_9DEIO</name>
<dbReference type="RefSeq" id="WP_380050148.1">
    <property type="nucleotide sequence ID" value="NZ_JBHSOH010000016.1"/>
</dbReference>
<sequence>MNLTILWEGLETRPQPHGAGLWQQSALDGLHCAVAAGLSFPGAQRVLILRLKAAQARVLVRRGMTPTISVSQLPADPAFPGQMSIELASPERRHQELFALIGNDLAGQLTDDPPDAGRVILARLDLWREFLRRREDGDSERWVRGLFGELWYLCEHVLHHRSAEAGLGCWMGPTGAVHDFALGAYAVDLKTGTVDSETVHISSLQQLTPPPGSGLLIGHLRLRRDGQGHNLQEKVAALRLKLAPEVWPLLDSRLLAAGYIEGDTEMRDDLRLAVHDFRLYQVASGFPVLTPTTVPLGIEQCSYTVNLASCRSFQVSAGYPWAPVTATATHHEY</sequence>
<accession>A0ABW1DLP6</accession>
<gene>
    <name evidence="1" type="ORF">ACFPQ6_13005</name>
</gene>
<dbReference type="Pfam" id="PF14390">
    <property type="entry name" value="DUF4420"/>
    <property type="match status" value="1"/>
</dbReference>
<comment type="caution">
    <text evidence="1">The sequence shown here is derived from an EMBL/GenBank/DDBJ whole genome shotgun (WGS) entry which is preliminary data.</text>
</comment>
<evidence type="ECO:0000313" key="1">
    <source>
        <dbReference type="EMBL" id="MFC5849229.1"/>
    </source>
</evidence>
<evidence type="ECO:0000313" key="2">
    <source>
        <dbReference type="Proteomes" id="UP001595979"/>
    </source>
</evidence>
<dbReference type="InterPro" id="IPR025534">
    <property type="entry name" value="DUF4420"/>
</dbReference>
<organism evidence="1 2">
    <name type="scientific">Deinococcus petrolearius</name>
    <dbReference type="NCBI Taxonomy" id="1751295"/>
    <lineage>
        <taxon>Bacteria</taxon>
        <taxon>Thermotogati</taxon>
        <taxon>Deinococcota</taxon>
        <taxon>Deinococci</taxon>
        <taxon>Deinococcales</taxon>
        <taxon>Deinococcaceae</taxon>
        <taxon>Deinococcus</taxon>
    </lineage>
</organism>
<reference evidence="2" key="1">
    <citation type="journal article" date="2019" name="Int. J. Syst. Evol. Microbiol.">
        <title>The Global Catalogue of Microorganisms (GCM) 10K type strain sequencing project: providing services to taxonomists for standard genome sequencing and annotation.</title>
        <authorList>
            <consortium name="The Broad Institute Genomics Platform"/>
            <consortium name="The Broad Institute Genome Sequencing Center for Infectious Disease"/>
            <person name="Wu L."/>
            <person name="Ma J."/>
        </authorList>
    </citation>
    <scope>NUCLEOTIDE SEQUENCE [LARGE SCALE GENOMIC DNA]</scope>
    <source>
        <strain evidence="2">CGMCC 1.15053</strain>
    </source>
</reference>